<protein>
    <submittedName>
        <fullName evidence="4">WD-40 repeat-containing protein</fullName>
    </submittedName>
</protein>
<dbReference type="PANTHER" id="PTHR36766:SF30">
    <property type="entry name" value="TIR-NBS TYPE DISEASE RESISTANCE PROTEIN-RELATED"/>
    <property type="match status" value="1"/>
</dbReference>
<feature type="domain" description="vWA-MoxR associated protein N-terminal HTH" evidence="3">
    <location>
        <begin position="1"/>
        <end position="80"/>
    </location>
</feature>
<name>K9U7K8_CHRTP</name>
<dbReference type="Gene3D" id="3.40.50.300">
    <property type="entry name" value="P-loop containing nucleotide triphosphate hydrolases"/>
    <property type="match status" value="1"/>
</dbReference>
<dbReference type="EMBL" id="CP003597">
    <property type="protein sequence ID" value="AFY90224.1"/>
    <property type="molecule type" value="Genomic_DNA"/>
</dbReference>
<dbReference type="KEGG" id="cthe:Chro_4844"/>
<organism evidence="4 5">
    <name type="scientific">Chroococcidiopsis thermalis (strain PCC 7203)</name>
    <dbReference type="NCBI Taxonomy" id="251229"/>
    <lineage>
        <taxon>Bacteria</taxon>
        <taxon>Bacillati</taxon>
        <taxon>Cyanobacteriota</taxon>
        <taxon>Cyanophyceae</taxon>
        <taxon>Chroococcidiopsidales</taxon>
        <taxon>Chroococcidiopsidaceae</taxon>
        <taxon>Chroococcidiopsis</taxon>
    </lineage>
</organism>
<dbReference type="InParanoid" id="K9U7K8"/>
<dbReference type="AlphaFoldDB" id="K9U7K8"/>
<dbReference type="OrthoDB" id="434800at2"/>
<accession>K9U7K8</accession>
<reference evidence="4 5" key="1">
    <citation type="submission" date="2012-06" db="EMBL/GenBank/DDBJ databases">
        <title>Finished chromosome of genome of Chroococcidiopsis thermalis PCC 7203.</title>
        <authorList>
            <consortium name="US DOE Joint Genome Institute"/>
            <person name="Gugger M."/>
            <person name="Coursin T."/>
            <person name="Rippka R."/>
            <person name="Tandeau De Marsac N."/>
            <person name="Huntemann M."/>
            <person name="Wei C.-L."/>
            <person name="Han J."/>
            <person name="Detter J.C."/>
            <person name="Han C."/>
            <person name="Tapia R."/>
            <person name="Davenport K."/>
            <person name="Daligault H."/>
            <person name="Erkkila T."/>
            <person name="Gu W."/>
            <person name="Munk A.C.C."/>
            <person name="Teshima H."/>
            <person name="Xu Y."/>
            <person name="Chain P."/>
            <person name="Chen A."/>
            <person name="Krypides N."/>
            <person name="Mavromatis K."/>
            <person name="Markowitz V."/>
            <person name="Szeto E."/>
            <person name="Ivanova N."/>
            <person name="Mikhailova N."/>
            <person name="Ovchinnikova G."/>
            <person name="Pagani I."/>
            <person name="Pati A."/>
            <person name="Goodwin L."/>
            <person name="Peters L."/>
            <person name="Pitluck S."/>
            <person name="Woyke T."/>
            <person name="Kerfeld C."/>
        </authorList>
    </citation>
    <scope>NUCLEOTIDE SEQUENCE [LARGE SCALE GENOMIC DNA]</scope>
    <source>
        <strain evidence="4 5">PCC 7203</strain>
    </source>
</reference>
<dbReference type="Pfam" id="PF00931">
    <property type="entry name" value="NB-ARC"/>
    <property type="match status" value="1"/>
</dbReference>
<evidence type="ECO:0000259" key="3">
    <source>
        <dbReference type="Pfam" id="PF26355"/>
    </source>
</evidence>
<dbReference type="HOGENOM" id="CLU_025923_2_1_3"/>
<evidence type="ECO:0000313" key="5">
    <source>
        <dbReference type="Proteomes" id="UP000010384"/>
    </source>
</evidence>
<gene>
    <name evidence="4" type="ORF">Chro_4844</name>
</gene>
<feature type="domain" description="NB-ARC" evidence="2">
    <location>
        <begin position="178"/>
        <end position="272"/>
    </location>
</feature>
<dbReference type="PRINTS" id="PR00364">
    <property type="entry name" value="DISEASERSIST"/>
</dbReference>
<dbReference type="GO" id="GO:0043531">
    <property type="term" value="F:ADP binding"/>
    <property type="evidence" value="ECO:0007669"/>
    <property type="project" value="InterPro"/>
</dbReference>
<evidence type="ECO:0000256" key="1">
    <source>
        <dbReference type="SAM" id="MobiDB-lite"/>
    </source>
</evidence>
<dbReference type="InterPro" id="IPR058651">
    <property type="entry name" value="HTH_VMAP-M9"/>
</dbReference>
<feature type="compositionally biased region" description="Polar residues" evidence="1">
    <location>
        <begin position="97"/>
        <end position="122"/>
    </location>
</feature>
<dbReference type="Proteomes" id="UP000010384">
    <property type="component" value="Chromosome"/>
</dbReference>
<proteinExistence type="predicted"/>
<dbReference type="PANTHER" id="PTHR36766">
    <property type="entry name" value="PLANT BROAD-SPECTRUM MILDEW RESISTANCE PROTEIN RPW8"/>
    <property type="match status" value="1"/>
</dbReference>
<feature type="region of interest" description="Disordered" evidence="1">
    <location>
        <begin position="97"/>
        <end position="126"/>
    </location>
</feature>
<evidence type="ECO:0000313" key="4">
    <source>
        <dbReference type="EMBL" id="AFY90224.1"/>
    </source>
</evidence>
<dbReference type="SUPFAM" id="SSF52540">
    <property type="entry name" value="P-loop containing nucleoside triphosphate hydrolases"/>
    <property type="match status" value="1"/>
</dbReference>
<evidence type="ECO:0000259" key="2">
    <source>
        <dbReference type="Pfam" id="PF00931"/>
    </source>
</evidence>
<dbReference type="STRING" id="251229.Chro_4844"/>
<dbReference type="InterPro" id="IPR002182">
    <property type="entry name" value="NB-ARC"/>
</dbReference>
<dbReference type="eggNOG" id="COG3903">
    <property type="taxonomic scope" value="Bacteria"/>
</dbReference>
<dbReference type="RefSeq" id="WP_015156764.1">
    <property type="nucleotide sequence ID" value="NC_019695.1"/>
</dbReference>
<sequence length="515" mass="58601">MDVELGLKIVEQILEKKHLSKVQEILLQQSLIGHSYTEIAKTSGYDAGYLKDAGSQLWRILSNVLGEKVSKNNLVAVLKRNSFRFARTESDRQFNSQFTSDINTTPTKYNSQLNPTSYSTPDSPVRAGFEQKSIDVSRESFDKTAPTTPDFQNLELEIDISLFYGRSTELALLEQWILGSRCRVVAIVGMGGIGKTALSAKLIAQIQDKCNYTIWRSLQSAPSLSELLSDIIQVLTQRHELYLPEKLSDRISLLLFYLRQQRCLLILDSWETILASNDRLGCCREGFEGYGELIERLGTEIHQSCLILTSRETPQEIVAYSGEKLAVRSLQLTGLQVTEINAIYQTINTFWGTPEEWRQLVDYYSGNPLSLKIVASAIQCLFDGNISQFLQCWRAEVFILDGIRDLLDSQFNRLSDLETEVMYWLAIEREPVTVIELQDDLLSILSKQQLVNTLNSLCRRCLIDKNGGKFIQSPLITDYILEKFTQQIYQEISLEDREVFGDRLSLKNNCKGFST</sequence>
<dbReference type="InterPro" id="IPR027417">
    <property type="entry name" value="P-loop_NTPase"/>
</dbReference>
<dbReference type="Pfam" id="PF26355">
    <property type="entry name" value="HTH_VMAP-M9"/>
    <property type="match status" value="1"/>
</dbReference>
<keyword evidence="5" id="KW-1185">Reference proteome</keyword>